<dbReference type="PANTHER" id="PTHR34573:SF1">
    <property type="entry name" value="VITAMIN K EPOXIDE REDUCTASE DOMAIN-CONTAINING PROTEIN"/>
    <property type="match status" value="1"/>
</dbReference>
<dbReference type="eggNOG" id="COG0526">
    <property type="taxonomic scope" value="Bacteria"/>
</dbReference>
<name>A0A0A2ADE7_PROMR</name>
<dbReference type="STRING" id="74545.EU96_0184"/>
<evidence type="ECO:0000256" key="1">
    <source>
        <dbReference type="SAM" id="Phobius"/>
    </source>
</evidence>
<gene>
    <name evidence="2" type="ORF">EU96_0184</name>
</gene>
<evidence type="ECO:0000313" key="2">
    <source>
        <dbReference type="EMBL" id="KGF98876.1"/>
    </source>
</evidence>
<sequence>MIGAKFESRESMIFRGFIVAISVLLGGLIWSTNVDPSNAIDIQRPTENVSPIITTSSSPQKIEFAKFLKENNIIMYSAYWCPHCHDQKQLFGREAVKELAVVECAEDGKNNDYELCQSKGISGFPSWEINGEIISGTRDLNELAIKTGYQGNSNF</sequence>
<accession>A0A0A2ADE7</accession>
<dbReference type="SUPFAM" id="SSF52833">
    <property type="entry name" value="Thioredoxin-like"/>
    <property type="match status" value="1"/>
</dbReference>
<dbReference type="EMBL" id="JNAM01000002">
    <property type="protein sequence ID" value="KGF98876.1"/>
    <property type="molecule type" value="Genomic_DNA"/>
</dbReference>
<keyword evidence="1" id="KW-0472">Membrane</keyword>
<evidence type="ECO:0000313" key="3">
    <source>
        <dbReference type="Proteomes" id="UP000030445"/>
    </source>
</evidence>
<dbReference type="PROSITE" id="PS00194">
    <property type="entry name" value="THIOREDOXIN_1"/>
    <property type="match status" value="1"/>
</dbReference>
<dbReference type="InterPro" id="IPR036249">
    <property type="entry name" value="Thioredoxin-like_sf"/>
</dbReference>
<keyword evidence="1" id="KW-1133">Transmembrane helix</keyword>
<dbReference type="PANTHER" id="PTHR34573">
    <property type="entry name" value="VKC DOMAIN-CONTAINING PROTEIN"/>
    <property type="match status" value="1"/>
</dbReference>
<dbReference type="AlphaFoldDB" id="A0A0A2ADE7"/>
<dbReference type="PROSITE" id="PS51354">
    <property type="entry name" value="GLUTAREDOXIN_2"/>
    <property type="match status" value="1"/>
</dbReference>
<comment type="caution">
    <text evidence="2">The sequence shown here is derived from an EMBL/GenBank/DDBJ whole genome shotgun (WGS) entry which is preliminary data.</text>
</comment>
<dbReference type="Gene3D" id="3.40.30.10">
    <property type="entry name" value="Glutaredoxin"/>
    <property type="match status" value="1"/>
</dbReference>
<organism evidence="2 3">
    <name type="scientific">Prochlorococcus marinus str. MIT 9302</name>
    <dbReference type="NCBI Taxonomy" id="74545"/>
    <lineage>
        <taxon>Bacteria</taxon>
        <taxon>Bacillati</taxon>
        <taxon>Cyanobacteriota</taxon>
        <taxon>Cyanophyceae</taxon>
        <taxon>Synechococcales</taxon>
        <taxon>Prochlorococcaceae</taxon>
        <taxon>Prochlorococcus</taxon>
    </lineage>
</organism>
<dbReference type="Proteomes" id="UP000030445">
    <property type="component" value="Unassembled WGS sequence"/>
</dbReference>
<feature type="transmembrane region" description="Helical" evidence="1">
    <location>
        <begin position="12"/>
        <end position="30"/>
    </location>
</feature>
<reference evidence="3" key="1">
    <citation type="journal article" date="2014" name="Sci. Data">
        <title>Genomes of diverse isolates of the marine cyanobacterium Prochlorococcus.</title>
        <authorList>
            <person name="Biller S."/>
            <person name="Berube P."/>
            <person name="Thompson J."/>
            <person name="Kelly L."/>
            <person name="Roggensack S."/>
            <person name="Awad L."/>
            <person name="Roache-Johnson K."/>
            <person name="Ding H."/>
            <person name="Giovannoni S.J."/>
            <person name="Moore L.R."/>
            <person name="Chisholm S.W."/>
        </authorList>
    </citation>
    <scope>NUCLEOTIDE SEQUENCE [LARGE SCALE GENOMIC DNA]</scope>
    <source>
        <strain evidence="3">MIT 9302</strain>
    </source>
</reference>
<proteinExistence type="predicted"/>
<keyword evidence="1" id="KW-0812">Transmembrane</keyword>
<protein>
    <submittedName>
        <fullName evidence="2">Putative membrane protein</fullName>
    </submittedName>
</protein>
<dbReference type="InterPro" id="IPR017937">
    <property type="entry name" value="Thioredoxin_CS"/>
</dbReference>